<dbReference type="InterPro" id="IPR003810">
    <property type="entry name" value="Mntp/YtaF"/>
</dbReference>
<keyword evidence="1" id="KW-1003">Cell membrane</keyword>
<keyword evidence="2 5" id="KW-0812">Transmembrane</keyword>
<sequence>MGITTFTFLFVIALSIDSFGIGCVLGMKKISLSLRGILTIAFLSGAGFMVSSYMGALILPMVHPDYAERLGALALIGIGLYFLYQYFRKHDHSQKKEPWSQPARVLNDPVAADVDQSGGIKGKEVWLLGAALSLDTLGAGISGAFMGVEPFVTALWISIITFFMLYAGILSGAKLSEKAESVSIVPAVLLITIGIMKLT</sequence>
<proteinExistence type="predicted"/>
<keyword evidence="3 5" id="KW-1133">Transmembrane helix</keyword>
<name>A0A1I2P4V4_9BACI</name>
<evidence type="ECO:0000256" key="4">
    <source>
        <dbReference type="ARBA" id="ARBA00023136"/>
    </source>
</evidence>
<evidence type="ECO:0000256" key="2">
    <source>
        <dbReference type="ARBA" id="ARBA00022692"/>
    </source>
</evidence>
<dbReference type="PANTHER" id="PTHR35529:SF2">
    <property type="entry name" value="SPORULATION PROTEIN YTAF-RELATED"/>
    <property type="match status" value="1"/>
</dbReference>
<dbReference type="RefSeq" id="WP_089752329.1">
    <property type="nucleotide sequence ID" value="NZ_FOOG01000022.1"/>
</dbReference>
<feature type="transmembrane region" description="Helical" evidence="5">
    <location>
        <begin position="70"/>
        <end position="87"/>
    </location>
</feature>
<dbReference type="Pfam" id="PF02659">
    <property type="entry name" value="Mntp"/>
    <property type="match status" value="1"/>
</dbReference>
<dbReference type="PANTHER" id="PTHR35529">
    <property type="entry name" value="MANGANESE EFFLUX PUMP MNTP-RELATED"/>
    <property type="match status" value="1"/>
</dbReference>
<organism evidence="6 7">
    <name type="scientific">Halobacillus alkaliphilus</name>
    <dbReference type="NCBI Taxonomy" id="396056"/>
    <lineage>
        <taxon>Bacteria</taxon>
        <taxon>Bacillati</taxon>
        <taxon>Bacillota</taxon>
        <taxon>Bacilli</taxon>
        <taxon>Bacillales</taxon>
        <taxon>Bacillaceae</taxon>
        <taxon>Halobacillus</taxon>
    </lineage>
</organism>
<evidence type="ECO:0000256" key="1">
    <source>
        <dbReference type="ARBA" id="ARBA00022475"/>
    </source>
</evidence>
<evidence type="ECO:0000256" key="5">
    <source>
        <dbReference type="SAM" id="Phobius"/>
    </source>
</evidence>
<evidence type="ECO:0000313" key="6">
    <source>
        <dbReference type="EMBL" id="SFG08676.1"/>
    </source>
</evidence>
<reference evidence="7" key="1">
    <citation type="submission" date="2016-10" db="EMBL/GenBank/DDBJ databases">
        <authorList>
            <person name="Varghese N."/>
            <person name="Submissions S."/>
        </authorList>
    </citation>
    <scope>NUCLEOTIDE SEQUENCE [LARGE SCALE GENOMIC DNA]</scope>
    <source>
        <strain evidence="7">FP5</strain>
    </source>
</reference>
<feature type="transmembrane region" description="Helical" evidence="5">
    <location>
        <begin position="37"/>
        <end position="58"/>
    </location>
</feature>
<gene>
    <name evidence="6" type="ORF">SAMN05216353_12230</name>
</gene>
<evidence type="ECO:0000256" key="3">
    <source>
        <dbReference type="ARBA" id="ARBA00022989"/>
    </source>
</evidence>
<dbReference type="EMBL" id="FOOG01000022">
    <property type="protein sequence ID" value="SFG08676.1"/>
    <property type="molecule type" value="Genomic_DNA"/>
</dbReference>
<feature type="transmembrane region" description="Helical" evidence="5">
    <location>
        <begin position="151"/>
        <end position="169"/>
    </location>
</feature>
<keyword evidence="7" id="KW-1185">Reference proteome</keyword>
<dbReference type="AlphaFoldDB" id="A0A1I2P4V4"/>
<feature type="transmembrane region" description="Helical" evidence="5">
    <location>
        <begin position="125"/>
        <end position="145"/>
    </location>
</feature>
<dbReference type="OrthoDB" id="1679205at2"/>
<keyword evidence="4 5" id="KW-0472">Membrane</keyword>
<feature type="transmembrane region" description="Helical" evidence="5">
    <location>
        <begin position="6"/>
        <end position="25"/>
    </location>
</feature>
<accession>A0A1I2P4V4</accession>
<protein>
    <submittedName>
        <fullName evidence="6">Putative sporulation protein YtaF</fullName>
    </submittedName>
</protein>
<evidence type="ECO:0000313" key="7">
    <source>
        <dbReference type="Proteomes" id="UP000198897"/>
    </source>
</evidence>
<dbReference type="Proteomes" id="UP000198897">
    <property type="component" value="Unassembled WGS sequence"/>
</dbReference>